<dbReference type="InterPro" id="IPR022791">
    <property type="entry name" value="L-PG_synthase/AglD"/>
</dbReference>
<sequence>MNRERLRRLLTPILVGAALVGLVLVLRHDGAQAARTLLRPETAPLLAAAVLANLAGLMLGRYAWQVLLADTGPMTGATAARIFFLGQLGKYLPGRVWGVLTHIELGRTAGVPGPRMASAYLISLALTLLTGAGVGLLAAPAALGGQQAWWIAVPLLLLVTCAAVPALVTAPVTAVSRRLRHPVQPPAARLVRRALALATLSWLVSGLHLWALAVALGAPPMAAAAPAIGAFALATVAGSLALLVPDGWGVREVTILAALAAVLPLGVAGAAAVASRVVCVLVEITTSLVVLAWARTRTSVPSTEPTGENHAPQPVHP</sequence>
<comment type="subcellular location">
    <subcellularLocation>
        <location evidence="1">Cell membrane</location>
        <topology evidence="1">Multi-pass membrane protein</topology>
    </subcellularLocation>
</comment>
<comment type="caution">
    <text evidence="7">The sequence shown here is derived from an EMBL/GenBank/DDBJ whole genome shotgun (WGS) entry which is preliminary data.</text>
</comment>
<evidence type="ECO:0000313" key="7">
    <source>
        <dbReference type="EMBL" id="PZG24418.1"/>
    </source>
</evidence>
<evidence type="ECO:0000256" key="2">
    <source>
        <dbReference type="ARBA" id="ARBA00022475"/>
    </source>
</evidence>
<feature type="transmembrane region" description="Helical" evidence="6">
    <location>
        <begin position="149"/>
        <end position="173"/>
    </location>
</feature>
<feature type="transmembrane region" description="Helical" evidence="6">
    <location>
        <begin position="255"/>
        <end position="274"/>
    </location>
</feature>
<keyword evidence="5 6" id="KW-0472">Membrane</keyword>
<feature type="transmembrane region" description="Helical" evidence="6">
    <location>
        <begin position="119"/>
        <end position="143"/>
    </location>
</feature>
<gene>
    <name evidence="7" type="ORF">C1I95_00445</name>
</gene>
<reference evidence="7 8" key="1">
    <citation type="submission" date="2018-01" db="EMBL/GenBank/DDBJ databases">
        <title>Draft genome sequence of Jishengella sp. NA12.</title>
        <authorList>
            <person name="Sahin N."/>
            <person name="Ay H."/>
            <person name="Saygin H."/>
        </authorList>
    </citation>
    <scope>NUCLEOTIDE SEQUENCE [LARGE SCALE GENOMIC DNA]</scope>
    <source>
        <strain evidence="7 8">NA12</strain>
    </source>
</reference>
<accession>A0A2W2FID3</accession>
<proteinExistence type="predicted"/>
<feature type="transmembrane region" description="Helical" evidence="6">
    <location>
        <begin position="43"/>
        <end position="64"/>
    </location>
</feature>
<dbReference type="Pfam" id="PF03706">
    <property type="entry name" value="LPG_synthase_TM"/>
    <property type="match status" value="1"/>
</dbReference>
<evidence type="ECO:0000256" key="3">
    <source>
        <dbReference type="ARBA" id="ARBA00022692"/>
    </source>
</evidence>
<evidence type="ECO:0000256" key="5">
    <source>
        <dbReference type="ARBA" id="ARBA00023136"/>
    </source>
</evidence>
<dbReference type="Proteomes" id="UP000248924">
    <property type="component" value="Unassembled WGS sequence"/>
</dbReference>
<protein>
    <recommendedName>
        <fullName evidence="9">Lysylphosphatidylglycerol synthetase family protein</fullName>
    </recommendedName>
</protein>
<keyword evidence="4 6" id="KW-1133">Transmembrane helix</keyword>
<evidence type="ECO:0000313" key="8">
    <source>
        <dbReference type="Proteomes" id="UP000248924"/>
    </source>
</evidence>
<name>A0A2W2FID3_9ACTN</name>
<dbReference type="RefSeq" id="WP_111211703.1">
    <property type="nucleotide sequence ID" value="NZ_POTY01000001.1"/>
</dbReference>
<evidence type="ECO:0000256" key="1">
    <source>
        <dbReference type="ARBA" id="ARBA00004651"/>
    </source>
</evidence>
<organism evidence="7 8">
    <name type="scientific">Micromonospora craterilacus</name>
    <dbReference type="NCBI Taxonomy" id="1655439"/>
    <lineage>
        <taxon>Bacteria</taxon>
        <taxon>Bacillati</taxon>
        <taxon>Actinomycetota</taxon>
        <taxon>Actinomycetes</taxon>
        <taxon>Micromonosporales</taxon>
        <taxon>Micromonosporaceae</taxon>
        <taxon>Micromonospora</taxon>
    </lineage>
</organism>
<feature type="transmembrane region" description="Helical" evidence="6">
    <location>
        <begin position="194"/>
        <end position="216"/>
    </location>
</feature>
<keyword evidence="2" id="KW-1003">Cell membrane</keyword>
<dbReference type="EMBL" id="POTY01000001">
    <property type="protein sequence ID" value="PZG24418.1"/>
    <property type="molecule type" value="Genomic_DNA"/>
</dbReference>
<dbReference type="GO" id="GO:0005886">
    <property type="term" value="C:plasma membrane"/>
    <property type="evidence" value="ECO:0007669"/>
    <property type="project" value="UniProtKB-SubCell"/>
</dbReference>
<evidence type="ECO:0000256" key="6">
    <source>
        <dbReference type="SAM" id="Phobius"/>
    </source>
</evidence>
<keyword evidence="3 6" id="KW-0812">Transmembrane</keyword>
<dbReference type="OrthoDB" id="6057470at2"/>
<keyword evidence="8" id="KW-1185">Reference proteome</keyword>
<dbReference type="AlphaFoldDB" id="A0A2W2FID3"/>
<evidence type="ECO:0000256" key="4">
    <source>
        <dbReference type="ARBA" id="ARBA00022989"/>
    </source>
</evidence>
<evidence type="ECO:0008006" key="9">
    <source>
        <dbReference type="Google" id="ProtNLM"/>
    </source>
</evidence>
<feature type="transmembrane region" description="Helical" evidence="6">
    <location>
        <begin position="222"/>
        <end position="243"/>
    </location>
</feature>